<keyword evidence="1 4" id="KW-0812">Transmembrane</keyword>
<dbReference type="OrthoDB" id="73901at2759"/>
<comment type="caution">
    <text evidence="6">The sequence shown here is derived from an EMBL/GenBank/DDBJ whole genome shotgun (WGS) entry which is preliminary data.</text>
</comment>
<proteinExistence type="inferred from homology"/>
<dbReference type="AlphaFoldDB" id="A0A8J5CNA2"/>
<feature type="compositionally biased region" description="Polar residues" evidence="5">
    <location>
        <begin position="215"/>
        <end position="228"/>
    </location>
</feature>
<keyword evidence="4" id="KW-0813">Transport</keyword>
<keyword evidence="4" id="KW-0406">Ion transport</keyword>
<feature type="transmembrane region" description="Helical" evidence="4">
    <location>
        <begin position="96"/>
        <end position="117"/>
    </location>
</feature>
<evidence type="ECO:0000313" key="6">
    <source>
        <dbReference type="EMBL" id="KAG0726753.1"/>
    </source>
</evidence>
<evidence type="ECO:0000256" key="5">
    <source>
        <dbReference type="SAM" id="MobiDB-lite"/>
    </source>
</evidence>
<keyword evidence="3 4" id="KW-0472">Membrane</keyword>
<evidence type="ECO:0000313" key="7">
    <source>
        <dbReference type="Proteomes" id="UP000770661"/>
    </source>
</evidence>
<dbReference type="GO" id="GO:0016020">
    <property type="term" value="C:membrane"/>
    <property type="evidence" value="ECO:0007669"/>
    <property type="project" value="UniProtKB-SubCell"/>
</dbReference>
<feature type="transmembrane region" description="Helical" evidence="4">
    <location>
        <begin position="22"/>
        <end position="41"/>
    </location>
</feature>
<accession>A0A8J5CNA2</accession>
<dbReference type="InterPro" id="IPR007274">
    <property type="entry name" value="Cop_transporter"/>
</dbReference>
<organism evidence="6 7">
    <name type="scientific">Chionoecetes opilio</name>
    <name type="common">Atlantic snow crab</name>
    <name type="synonym">Cancer opilio</name>
    <dbReference type="NCBI Taxonomy" id="41210"/>
    <lineage>
        <taxon>Eukaryota</taxon>
        <taxon>Metazoa</taxon>
        <taxon>Ecdysozoa</taxon>
        <taxon>Arthropoda</taxon>
        <taxon>Crustacea</taxon>
        <taxon>Multicrustacea</taxon>
        <taxon>Malacostraca</taxon>
        <taxon>Eumalacostraca</taxon>
        <taxon>Eucarida</taxon>
        <taxon>Decapoda</taxon>
        <taxon>Pleocyemata</taxon>
        <taxon>Brachyura</taxon>
        <taxon>Eubrachyura</taxon>
        <taxon>Majoidea</taxon>
        <taxon>Majidae</taxon>
        <taxon>Chionoecetes</taxon>
    </lineage>
</organism>
<dbReference type="EMBL" id="JACEEZ010004015">
    <property type="protein sequence ID" value="KAG0726753.1"/>
    <property type="molecule type" value="Genomic_DNA"/>
</dbReference>
<reference evidence="6" key="1">
    <citation type="submission" date="2020-07" db="EMBL/GenBank/DDBJ databases">
        <title>The High-quality genome of the commercially important snow crab, Chionoecetes opilio.</title>
        <authorList>
            <person name="Jeong J.-H."/>
            <person name="Ryu S."/>
        </authorList>
    </citation>
    <scope>NUCLEOTIDE SEQUENCE</scope>
    <source>
        <strain evidence="6">MADBK_172401_WGS</strain>
        <tissue evidence="6">Digestive gland</tissue>
    </source>
</reference>
<evidence type="ECO:0000256" key="1">
    <source>
        <dbReference type="ARBA" id="ARBA00022692"/>
    </source>
</evidence>
<evidence type="ECO:0000256" key="3">
    <source>
        <dbReference type="ARBA" id="ARBA00023136"/>
    </source>
</evidence>
<dbReference type="PANTHER" id="PTHR12483">
    <property type="entry name" value="SOLUTE CARRIER FAMILY 31 COPPER TRANSPORTERS"/>
    <property type="match status" value="1"/>
</dbReference>
<dbReference type="Proteomes" id="UP000770661">
    <property type="component" value="Unassembled WGS sequence"/>
</dbReference>
<dbReference type="PANTHER" id="PTHR12483:SF115">
    <property type="entry name" value="COPPER TRANSPORT PROTEIN"/>
    <property type="match status" value="1"/>
</dbReference>
<dbReference type="GO" id="GO:0005375">
    <property type="term" value="F:copper ion transmembrane transporter activity"/>
    <property type="evidence" value="ECO:0007669"/>
    <property type="project" value="UniProtKB-UniRule"/>
</dbReference>
<keyword evidence="4" id="KW-0186">Copper</keyword>
<gene>
    <name evidence="6" type="primary">SLC31A1_1</name>
    <name evidence="6" type="ORF">GWK47_004207</name>
</gene>
<name>A0A8J5CNA2_CHIOP</name>
<keyword evidence="4" id="KW-0187">Copper transport</keyword>
<comment type="subcellular location">
    <subcellularLocation>
        <location evidence="4">Membrane</location>
        <topology evidence="4">Multi-pass membrane protein</topology>
    </subcellularLocation>
</comment>
<feature type="region of interest" description="Disordered" evidence="5">
    <location>
        <begin position="215"/>
        <end position="237"/>
    </location>
</feature>
<keyword evidence="2 4" id="KW-1133">Transmembrane helix</keyword>
<evidence type="ECO:0000256" key="4">
    <source>
        <dbReference type="RuleBase" id="RU367022"/>
    </source>
</evidence>
<evidence type="ECO:0000256" key="2">
    <source>
        <dbReference type="ARBA" id="ARBA00022989"/>
    </source>
</evidence>
<comment type="similarity">
    <text evidence="4">Belongs to the copper transporter (Ctr) (TC 1.A.56) family. SLC31A subfamily.</text>
</comment>
<sequence length="402" mass="43591">MEMSYYFSGTVTDFLFPGVDVVTTWGMVSLCMGLASLSLLSEGFKVARSLMIKVATSPCDSGCSRYSTNERLPLIPRARLTDSEMLRLLYHRRVKFHILQTFLHIIHLSMGYVLMLAVMTYNAYFSLAVVGGAGLGYYCFALFDLPSKILGTLTSRPAKWPAGASPSHQSEGNSSLYCRSYGAAGSVLSPIGPHVSSQLPEGSVSICGTALGETSMQEGDRTQLSSTSEGEKQAPSVMCGGEEQEGFRGASMMVDVSDRTCLLAQETFKVEVQVHALPEDCLPQAGRRDYTRVFGCLQAYHALEVMRQSNPKLERSPSTLSSASWRELRRRASVDSMAGEDTDGAQNLEYEVTLVSNNACFISSMSENVMMSFSHVWCCGVDGCASCVGRTVGGLCLLARVG</sequence>
<dbReference type="Pfam" id="PF04145">
    <property type="entry name" value="Ctr"/>
    <property type="match status" value="1"/>
</dbReference>
<keyword evidence="7" id="KW-1185">Reference proteome</keyword>
<feature type="transmembrane region" description="Helical" evidence="4">
    <location>
        <begin position="123"/>
        <end position="143"/>
    </location>
</feature>
<protein>
    <recommendedName>
        <fullName evidence="4">Copper transport protein</fullName>
    </recommendedName>
</protein>